<dbReference type="Pfam" id="PF13484">
    <property type="entry name" value="Fer4_16"/>
    <property type="match status" value="1"/>
</dbReference>
<evidence type="ECO:0000256" key="3">
    <source>
        <dbReference type="ARBA" id="ARBA00022694"/>
    </source>
</evidence>
<evidence type="ECO:0000313" key="11">
    <source>
        <dbReference type="Proteomes" id="UP001055102"/>
    </source>
</evidence>
<dbReference type="Pfam" id="PF08331">
    <property type="entry name" value="QueG_DUF1730"/>
    <property type="match status" value="1"/>
</dbReference>
<keyword evidence="11" id="KW-1185">Reference proteome</keyword>
<reference evidence="10" key="2">
    <citation type="submission" date="2021-08" db="EMBL/GenBank/DDBJ databases">
        <authorList>
            <person name="Tani A."/>
            <person name="Ola A."/>
            <person name="Ogura Y."/>
            <person name="Katsura K."/>
            <person name="Hayashi T."/>
        </authorList>
    </citation>
    <scope>NUCLEOTIDE SEQUENCE</scope>
    <source>
        <strain evidence="10">LMG 23639</strain>
    </source>
</reference>
<protein>
    <submittedName>
        <fullName evidence="10">Epoxyqueuosine reductase</fullName>
    </submittedName>
</protein>
<keyword evidence="7" id="KW-0408">Iron</keyword>
<accession>A0ABQ4SWR6</accession>
<proteinExistence type="predicted"/>
<dbReference type="EMBL" id="BPQR01000049">
    <property type="protein sequence ID" value="GJE07649.1"/>
    <property type="molecule type" value="Genomic_DNA"/>
</dbReference>
<evidence type="ECO:0000259" key="9">
    <source>
        <dbReference type="PROSITE" id="PS51379"/>
    </source>
</evidence>
<evidence type="ECO:0000256" key="1">
    <source>
        <dbReference type="ARBA" id="ARBA00022485"/>
    </source>
</evidence>
<evidence type="ECO:0000256" key="4">
    <source>
        <dbReference type="ARBA" id="ARBA00022723"/>
    </source>
</evidence>
<dbReference type="Gene3D" id="3.30.70.20">
    <property type="match status" value="1"/>
</dbReference>
<evidence type="ECO:0000313" key="10">
    <source>
        <dbReference type="EMBL" id="GJE07649.1"/>
    </source>
</evidence>
<dbReference type="InterPro" id="IPR017900">
    <property type="entry name" value="4Fe4S_Fe_S_CS"/>
</dbReference>
<evidence type="ECO:0000256" key="2">
    <source>
        <dbReference type="ARBA" id="ARBA00022490"/>
    </source>
</evidence>
<keyword evidence="6" id="KW-0560">Oxidoreductase</keyword>
<dbReference type="InterPro" id="IPR013542">
    <property type="entry name" value="QueG_DUF1730"/>
</dbReference>
<sequence>MPGLPDRLSAWLEAGDHGGMVWMEERADQRSSPVNLWPEVRSVLVLGMNYGPEEDPLAVLAMRDRAAIAAYAQRRDYHEVLKGKLKELGGYLSAKGACRVKVFVDTAPVMEKPLAQAAGLGWQGKHTVLVSRSHGNWLLLGAIYTSADLAPDAAEGDHCGSCRRCLDACPTNAFPAPYRLDARRCIAYLTIEHEGPIPEEFREAIGNRVFGCDDCLAVCPWNRFAKTASEARLAAHGHLAAPKLAELARLDEAAFRTAFAGTPVKRTGRDRFLRNVLIAVGNSGRPELAGEAVRALSDDSPLVRGMAVWACGRLLPSSEIAALRARHGAAEADPHVLAEWSAALAPPEKRSA</sequence>
<keyword evidence="5" id="KW-0671">Queuosine biosynthesis</keyword>
<evidence type="ECO:0000256" key="7">
    <source>
        <dbReference type="ARBA" id="ARBA00023004"/>
    </source>
</evidence>
<dbReference type="PANTHER" id="PTHR30002:SF4">
    <property type="entry name" value="EPOXYQUEUOSINE REDUCTASE"/>
    <property type="match status" value="1"/>
</dbReference>
<comment type="caution">
    <text evidence="10">The sequence shown here is derived from an EMBL/GenBank/DDBJ whole genome shotgun (WGS) entry which is preliminary data.</text>
</comment>
<keyword evidence="4" id="KW-0479">Metal-binding</keyword>
<dbReference type="PROSITE" id="PS00198">
    <property type="entry name" value="4FE4S_FER_1"/>
    <property type="match status" value="1"/>
</dbReference>
<dbReference type="SUPFAM" id="SSF46548">
    <property type="entry name" value="alpha-helical ferredoxin"/>
    <property type="match status" value="1"/>
</dbReference>
<keyword evidence="8" id="KW-0411">Iron-sulfur</keyword>
<keyword evidence="1" id="KW-0004">4Fe-4S</keyword>
<feature type="domain" description="4Fe-4S ferredoxin-type" evidence="9">
    <location>
        <begin position="149"/>
        <end position="179"/>
    </location>
</feature>
<dbReference type="InterPro" id="IPR004453">
    <property type="entry name" value="QueG"/>
</dbReference>
<evidence type="ECO:0000256" key="8">
    <source>
        <dbReference type="ARBA" id="ARBA00023014"/>
    </source>
</evidence>
<gene>
    <name evidence="10" type="primary">queG</name>
    <name evidence="10" type="ORF">AOPFMNJM_2978</name>
</gene>
<dbReference type="PROSITE" id="PS51379">
    <property type="entry name" value="4FE4S_FER_2"/>
    <property type="match status" value="1"/>
</dbReference>
<dbReference type="NCBIfam" id="TIGR00276">
    <property type="entry name" value="tRNA epoxyqueuosine(34) reductase QueG"/>
    <property type="match status" value="1"/>
</dbReference>
<organism evidence="10 11">
    <name type="scientific">Methylobacterium jeotgali</name>
    <dbReference type="NCBI Taxonomy" id="381630"/>
    <lineage>
        <taxon>Bacteria</taxon>
        <taxon>Pseudomonadati</taxon>
        <taxon>Pseudomonadota</taxon>
        <taxon>Alphaproteobacteria</taxon>
        <taxon>Hyphomicrobiales</taxon>
        <taxon>Methylobacteriaceae</taxon>
        <taxon>Methylobacterium</taxon>
    </lineage>
</organism>
<reference evidence="10" key="1">
    <citation type="journal article" date="2021" name="Front. Microbiol.">
        <title>Comprehensive Comparative Genomics and Phenotyping of Methylobacterium Species.</title>
        <authorList>
            <person name="Alessa O."/>
            <person name="Ogura Y."/>
            <person name="Fujitani Y."/>
            <person name="Takami H."/>
            <person name="Hayashi T."/>
            <person name="Sahin N."/>
            <person name="Tani A."/>
        </authorList>
    </citation>
    <scope>NUCLEOTIDE SEQUENCE</scope>
    <source>
        <strain evidence="10">LMG 23639</strain>
    </source>
</reference>
<keyword evidence="2" id="KW-0963">Cytoplasm</keyword>
<evidence type="ECO:0000256" key="6">
    <source>
        <dbReference type="ARBA" id="ARBA00023002"/>
    </source>
</evidence>
<name>A0ABQ4SWR6_9HYPH</name>
<keyword evidence="3" id="KW-0819">tRNA processing</keyword>
<evidence type="ECO:0000256" key="5">
    <source>
        <dbReference type="ARBA" id="ARBA00022785"/>
    </source>
</evidence>
<dbReference type="PANTHER" id="PTHR30002">
    <property type="entry name" value="EPOXYQUEUOSINE REDUCTASE"/>
    <property type="match status" value="1"/>
</dbReference>
<dbReference type="InterPro" id="IPR017896">
    <property type="entry name" value="4Fe4S_Fe-S-bd"/>
</dbReference>
<dbReference type="Proteomes" id="UP001055102">
    <property type="component" value="Unassembled WGS sequence"/>
</dbReference>